<sequence>MSNEKKELNNNNFFRGISNTVDRVLGEGYGDNKNSQTRSLLHSTYHNAMFVITKNPRERERAKDQYAKGFGGNTDNLKKYDEKHFPKKKENTKPKKK</sequence>
<organism evidence="2 3">
    <name type="scientific">Anaeramoeba flamelloides</name>
    <dbReference type="NCBI Taxonomy" id="1746091"/>
    <lineage>
        <taxon>Eukaryota</taxon>
        <taxon>Metamonada</taxon>
        <taxon>Anaeramoebidae</taxon>
        <taxon>Anaeramoeba</taxon>
    </lineage>
</organism>
<comment type="caution">
    <text evidence="2">The sequence shown here is derived from an EMBL/GenBank/DDBJ whole genome shotgun (WGS) entry which is preliminary data.</text>
</comment>
<evidence type="ECO:0000313" key="3">
    <source>
        <dbReference type="Proteomes" id="UP001150062"/>
    </source>
</evidence>
<reference evidence="2" key="1">
    <citation type="submission" date="2022-08" db="EMBL/GenBank/DDBJ databases">
        <title>Novel sulfate-reducing endosymbionts in the free-living metamonad Anaeramoeba.</title>
        <authorList>
            <person name="Jerlstrom-Hultqvist J."/>
            <person name="Cepicka I."/>
            <person name="Gallot-Lavallee L."/>
            <person name="Salas-Leiva D."/>
            <person name="Curtis B.A."/>
            <person name="Zahonova K."/>
            <person name="Pipaliya S."/>
            <person name="Dacks J."/>
            <person name="Roger A.J."/>
        </authorList>
    </citation>
    <scope>NUCLEOTIDE SEQUENCE</scope>
    <source>
        <strain evidence="2">Schooner1</strain>
    </source>
</reference>
<gene>
    <name evidence="2" type="ORF">M0813_07242</name>
</gene>
<proteinExistence type="predicted"/>
<protein>
    <submittedName>
        <fullName evidence="2">Uncharacterized protein</fullName>
    </submittedName>
</protein>
<accession>A0ABQ8XBG6</accession>
<keyword evidence="3" id="KW-1185">Reference proteome</keyword>
<dbReference type="Proteomes" id="UP001150062">
    <property type="component" value="Unassembled WGS sequence"/>
</dbReference>
<feature type="compositionally biased region" description="Basic and acidic residues" evidence="1">
    <location>
        <begin position="76"/>
        <end position="97"/>
    </location>
</feature>
<feature type="region of interest" description="Disordered" evidence="1">
    <location>
        <begin position="59"/>
        <end position="97"/>
    </location>
</feature>
<dbReference type="EMBL" id="JAOAOG010000315">
    <property type="protein sequence ID" value="KAJ6230021.1"/>
    <property type="molecule type" value="Genomic_DNA"/>
</dbReference>
<evidence type="ECO:0000256" key="1">
    <source>
        <dbReference type="SAM" id="MobiDB-lite"/>
    </source>
</evidence>
<name>A0ABQ8XBG6_9EUKA</name>
<evidence type="ECO:0000313" key="2">
    <source>
        <dbReference type="EMBL" id="KAJ6230021.1"/>
    </source>
</evidence>